<dbReference type="InterPro" id="IPR018253">
    <property type="entry name" value="DnaJ_domain_CS"/>
</dbReference>
<dbReference type="EMBL" id="JAHBMH010000024">
    <property type="protein sequence ID" value="KAK1938301.1"/>
    <property type="molecule type" value="Genomic_DNA"/>
</dbReference>
<dbReference type="InterPro" id="IPR056453">
    <property type="entry name" value="HTH_DNAJC9"/>
</dbReference>
<dbReference type="AlphaFoldDB" id="A0AAD9LJ62"/>
<comment type="caution">
    <text evidence="2">The sequence shown here is derived from an EMBL/GenBank/DDBJ whole genome shotgun (WGS) entry which is preliminary data.</text>
</comment>
<dbReference type="PANTHER" id="PTHR44144:SF1">
    <property type="entry name" value="DNAJ HOMOLOG SUBFAMILY C MEMBER 9"/>
    <property type="match status" value="1"/>
</dbReference>
<name>A0AAD9LJ62_BABDI</name>
<evidence type="ECO:0000313" key="3">
    <source>
        <dbReference type="Proteomes" id="UP001195914"/>
    </source>
</evidence>
<dbReference type="InterPro" id="IPR001623">
    <property type="entry name" value="DnaJ_domain"/>
</dbReference>
<dbReference type="PROSITE" id="PS50076">
    <property type="entry name" value="DNAJ_2"/>
    <property type="match status" value="1"/>
</dbReference>
<organism evidence="2 3">
    <name type="scientific">Babesia divergens</name>
    <dbReference type="NCBI Taxonomy" id="32595"/>
    <lineage>
        <taxon>Eukaryota</taxon>
        <taxon>Sar</taxon>
        <taxon>Alveolata</taxon>
        <taxon>Apicomplexa</taxon>
        <taxon>Aconoidasida</taxon>
        <taxon>Piroplasmida</taxon>
        <taxon>Babesiidae</taxon>
        <taxon>Babesia</taxon>
    </lineage>
</organism>
<dbReference type="Pfam" id="PF23302">
    <property type="entry name" value="HTH_DNAJC9"/>
    <property type="match status" value="1"/>
</dbReference>
<dbReference type="GO" id="GO:0005634">
    <property type="term" value="C:nucleus"/>
    <property type="evidence" value="ECO:0007669"/>
    <property type="project" value="TreeGrafter"/>
</dbReference>
<dbReference type="Proteomes" id="UP001195914">
    <property type="component" value="Unassembled WGS sequence"/>
</dbReference>
<evidence type="ECO:0000313" key="2">
    <source>
        <dbReference type="EMBL" id="KAK1938301.1"/>
    </source>
</evidence>
<dbReference type="CDD" id="cd06257">
    <property type="entry name" value="DnaJ"/>
    <property type="match status" value="1"/>
</dbReference>
<dbReference type="Gene3D" id="1.10.287.110">
    <property type="entry name" value="DnaJ domain"/>
    <property type="match status" value="1"/>
</dbReference>
<dbReference type="InterPro" id="IPR036869">
    <property type="entry name" value="J_dom_sf"/>
</dbReference>
<dbReference type="InterPro" id="IPR052594">
    <property type="entry name" value="J_domain-containing_protein"/>
</dbReference>
<dbReference type="PANTHER" id="PTHR44144">
    <property type="entry name" value="DNAJ HOMOLOG SUBFAMILY C MEMBER 9"/>
    <property type="match status" value="1"/>
</dbReference>
<evidence type="ECO:0000259" key="1">
    <source>
        <dbReference type="PROSITE" id="PS50076"/>
    </source>
</evidence>
<dbReference type="GO" id="GO:0031072">
    <property type="term" value="F:heat shock protein binding"/>
    <property type="evidence" value="ECO:0007669"/>
    <property type="project" value="TreeGrafter"/>
</dbReference>
<sequence>MTKQKGRLYEILGVKRDASTRDIVKAYRIAALKTHPDKLARLSDEEKEDAKNNFIQLQHAYEILKDDERRKKYDDFGWEGEDTAEFAAAYEYYKDPITTEDIDDFSKTYKGSKAEEEDLVEFYKRHNGDLTDVLLYVPLSETNDIERFISFFNAKIEMEELKSTKMFKKTSEKSHIKMIKRKYAKKMRNESKRSKSSGSYEDLAAQIMANRKKRQEGFSSLIDEMEKKYATKKLKK</sequence>
<proteinExistence type="predicted"/>
<reference evidence="2" key="1">
    <citation type="journal article" date="2014" name="Nucleic Acids Res.">
        <title>The evolutionary dynamics of variant antigen genes in Babesia reveal a history of genomic innovation underlying host-parasite interaction.</title>
        <authorList>
            <person name="Jackson A.P."/>
            <person name="Otto T.D."/>
            <person name="Darby A."/>
            <person name="Ramaprasad A."/>
            <person name="Xia D."/>
            <person name="Echaide I.E."/>
            <person name="Farber M."/>
            <person name="Gahlot S."/>
            <person name="Gamble J."/>
            <person name="Gupta D."/>
            <person name="Gupta Y."/>
            <person name="Jackson L."/>
            <person name="Malandrin L."/>
            <person name="Malas T.B."/>
            <person name="Moussa E."/>
            <person name="Nair M."/>
            <person name="Reid A.J."/>
            <person name="Sanders M."/>
            <person name="Sharma J."/>
            <person name="Tracey A."/>
            <person name="Quail M.A."/>
            <person name="Weir W."/>
            <person name="Wastling J.M."/>
            <person name="Hall N."/>
            <person name="Willadsen P."/>
            <person name="Lingelbach K."/>
            <person name="Shiels B."/>
            <person name="Tait A."/>
            <person name="Berriman M."/>
            <person name="Allred D.R."/>
            <person name="Pain A."/>
        </authorList>
    </citation>
    <scope>NUCLEOTIDE SEQUENCE</scope>
    <source>
        <strain evidence="2">1802A</strain>
    </source>
</reference>
<reference evidence="2" key="2">
    <citation type="submission" date="2021-05" db="EMBL/GenBank/DDBJ databases">
        <authorList>
            <person name="Pain A."/>
        </authorList>
    </citation>
    <scope>NUCLEOTIDE SEQUENCE</scope>
    <source>
        <strain evidence="2">1802A</strain>
    </source>
</reference>
<dbReference type="GO" id="GO:0005737">
    <property type="term" value="C:cytoplasm"/>
    <property type="evidence" value="ECO:0007669"/>
    <property type="project" value="TreeGrafter"/>
</dbReference>
<dbReference type="Pfam" id="PF00226">
    <property type="entry name" value="DnaJ"/>
    <property type="match status" value="1"/>
</dbReference>
<dbReference type="PROSITE" id="PS00636">
    <property type="entry name" value="DNAJ_1"/>
    <property type="match status" value="1"/>
</dbReference>
<protein>
    <submittedName>
        <fullName evidence="2">DnaJ protein</fullName>
    </submittedName>
</protein>
<dbReference type="SUPFAM" id="SSF46565">
    <property type="entry name" value="Chaperone J-domain"/>
    <property type="match status" value="1"/>
</dbReference>
<keyword evidence="3" id="KW-1185">Reference proteome</keyword>
<gene>
    <name evidence="2" type="ORF">X943_000001</name>
</gene>
<dbReference type="SMART" id="SM00271">
    <property type="entry name" value="DnaJ"/>
    <property type="match status" value="1"/>
</dbReference>
<feature type="domain" description="J" evidence="1">
    <location>
        <begin position="7"/>
        <end position="77"/>
    </location>
</feature>
<dbReference type="PRINTS" id="PR00625">
    <property type="entry name" value="JDOMAIN"/>
</dbReference>
<accession>A0AAD9LJ62</accession>